<evidence type="ECO:0000256" key="25">
    <source>
        <dbReference type="ARBA" id="ARBA00067283"/>
    </source>
</evidence>
<keyword evidence="18 29" id="KW-0472">Membrane</keyword>
<keyword evidence="17" id="KW-0443">Lipid metabolism</keyword>
<evidence type="ECO:0000313" key="36">
    <source>
        <dbReference type="Proteomes" id="UP001231518"/>
    </source>
</evidence>
<evidence type="ECO:0000256" key="11">
    <source>
        <dbReference type="ARBA" id="ARBA00022813"/>
    </source>
</evidence>
<feature type="active site" description="Charge relay system" evidence="27">
    <location>
        <position position="212"/>
    </location>
</feature>
<dbReference type="SUPFAM" id="SSF52743">
    <property type="entry name" value="Subtilisin-like"/>
    <property type="match status" value="1"/>
</dbReference>
<evidence type="ECO:0000256" key="22">
    <source>
        <dbReference type="ARBA" id="ARBA00023221"/>
    </source>
</evidence>
<evidence type="ECO:0000313" key="35">
    <source>
        <dbReference type="EMBL" id="KAJ8737143.1"/>
    </source>
</evidence>
<evidence type="ECO:0000256" key="8">
    <source>
        <dbReference type="ARBA" id="ARBA00022692"/>
    </source>
</evidence>
<keyword evidence="9 30" id="KW-0732">Signal</keyword>
<dbReference type="InterPro" id="IPR057060">
    <property type="entry name" value="MBTPS1_3rd"/>
</dbReference>
<keyword evidence="16" id="KW-0333">Golgi apparatus</keyword>
<evidence type="ECO:0000259" key="31">
    <source>
        <dbReference type="Pfam" id="PF00082"/>
    </source>
</evidence>
<keyword evidence="20" id="KW-1207">Sterol metabolism</keyword>
<keyword evidence="19" id="KW-0865">Zymogen</keyword>
<protein>
    <recommendedName>
        <fullName evidence="25">Membrane-bound transcription factor site-1 protease</fullName>
        <ecNumber evidence="24">3.4.21.112</ecNumber>
    </recommendedName>
    <alternativeName>
        <fullName evidence="26">Endopeptidase S1P</fullName>
    </alternativeName>
</protein>
<evidence type="ECO:0000256" key="2">
    <source>
        <dbReference type="ARBA" id="ARBA00004115"/>
    </source>
</evidence>
<evidence type="ECO:0000256" key="23">
    <source>
        <dbReference type="ARBA" id="ARBA00050826"/>
    </source>
</evidence>
<dbReference type="PROSITE" id="PS00138">
    <property type="entry name" value="SUBTILASE_SER"/>
    <property type="match status" value="1"/>
</dbReference>
<dbReference type="EC" id="3.4.21.112" evidence="24"/>
<keyword evidence="11" id="KW-0068">Autocatalytic cleavage</keyword>
<feature type="domain" description="Membrane-bound transcription factor site-1 protease-like N-terminal" evidence="32">
    <location>
        <begin position="50"/>
        <end position="129"/>
    </location>
</feature>
<organism evidence="35 36">
    <name type="scientific">Mythimna separata</name>
    <name type="common">Oriental armyworm</name>
    <name type="synonym">Pseudaletia separata</name>
    <dbReference type="NCBI Taxonomy" id="271217"/>
    <lineage>
        <taxon>Eukaryota</taxon>
        <taxon>Metazoa</taxon>
        <taxon>Ecdysozoa</taxon>
        <taxon>Arthropoda</taxon>
        <taxon>Hexapoda</taxon>
        <taxon>Insecta</taxon>
        <taxon>Pterygota</taxon>
        <taxon>Neoptera</taxon>
        <taxon>Endopterygota</taxon>
        <taxon>Lepidoptera</taxon>
        <taxon>Glossata</taxon>
        <taxon>Ditrysia</taxon>
        <taxon>Noctuoidea</taxon>
        <taxon>Noctuidae</taxon>
        <taxon>Noctuinae</taxon>
        <taxon>Hadenini</taxon>
        <taxon>Mythimna</taxon>
    </lineage>
</organism>
<evidence type="ECO:0000256" key="9">
    <source>
        <dbReference type="ARBA" id="ARBA00022729"/>
    </source>
</evidence>
<dbReference type="PROSITE" id="PS51892">
    <property type="entry name" value="SUBTILASE"/>
    <property type="match status" value="1"/>
</dbReference>
<evidence type="ECO:0000256" key="21">
    <source>
        <dbReference type="ARBA" id="ARBA00023180"/>
    </source>
</evidence>
<evidence type="ECO:0000256" key="6">
    <source>
        <dbReference type="ARBA" id="ARBA00022553"/>
    </source>
</evidence>
<evidence type="ECO:0000256" key="15">
    <source>
        <dbReference type="ARBA" id="ARBA00022989"/>
    </source>
</evidence>
<evidence type="ECO:0000256" key="26">
    <source>
        <dbReference type="ARBA" id="ARBA00081324"/>
    </source>
</evidence>
<keyword evidence="12" id="KW-0256">Endoplasmic reticulum</keyword>
<evidence type="ECO:0000256" key="30">
    <source>
        <dbReference type="SAM" id="SignalP"/>
    </source>
</evidence>
<dbReference type="Proteomes" id="UP001231518">
    <property type="component" value="Chromosome 1"/>
</dbReference>
<evidence type="ECO:0000256" key="7">
    <source>
        <dbReference type="ARBA" id="ARBA00022670"/>
    </source>
</evidence>
<evidence type="ECO:0000256" key="14">
    <source>
        <dbReference type="ARBA" id="ARBA00022837"/>
    </source>
</evidence>
<dbReference type="GO" id="GO:0005789">
    <property type="term" value="C:endoplasmic reticulum membrane"/>
    <property type="evidence" value="ECO:0007669"/>
    <property type="project" value="UniProtKB-SubCell"/>
</dbReference>
<dbReference type="InterPro" id="IPR057032">
    <property type="entry name" value="MBTPS1_4th"/>
</dbReference>
<dbReference type="Pfam" id="PF23001">
    <property type="entry name" value="MBTP1_N"/>
    <property type="match status" value="1"/>
</dbReference>
<feature type="signal peptide" evidence="30">
    <location>
        <begin position="1"/>
        <end position="21"/>
    </location>
</feature>
<dbReference type="PANTHER" id="PTHR43806:SF7">
    <property type="entry name" value="MEMBRANE-BOUND TRANSCRIPTION FACTOR SITE-1 PROTEASE"/>
    <property type="match status" value="1"/>
</dbReference>
<feature type="active site" description="Charge relay system" evidence="27">
    <location>
        <position position="408"/>
    </location>
</feature>
<dbReference type="GO" id="GO:0006508">
    <property type="term" value="P:proteolysis"/>
    <property type="evidence" value="ECO:0007669"/>
    <property type="project" value="UniProtKB-KW"/>
</dbReference>
<dbReference type="Pfam" id="PF00082">
    <property type="entry name" value="Peptidase_S8"/>
    <property type="match status" value="1"/>
</dbReference>
<dbReference type="PANTHER" id="PTHR43806">
    <property type="entry name" value="PEPTIDASE S8"/>
    <property type="match status" value="1"/>
</dbReference>
<evidence type="ECO:0000256" key="1">
    <source>
        <dbReference type="ARBA" id="ARBA00001913"/>
    </source>
</evidence>
<dbReference type="GO" id="GO:0000139">
    <property type="term" value="C:Golgi membrane"/>
    <property type="evidence" value="ECO:0007669"/>
    <property type="project" value="UniProtKB-SubCell"/>
</dbReference>
<dbReference type="InterPro" id="IPR036852">
    <property type="entry name" value="Peptidase_S8/S53_dom_sf"/>
</dbReference>
<dbReference type="EMBL" id="JARGEI010000001">
    <property type="protein sequence ID" value="KAJ8737143.1"/>
    <property type="molecule type" value="Genomic_DNA"/>
</dbReference>
<evidence type="ECO:0000256" key="24">
    <source>
        <dbReference type="ARBA" id="ARBA00066596"/>
    </source>
</evidence>
<dbReference type="Pfam" id="PF23090">
    <property type="entry name" value="MBTPS1_4th"/>
    <property type="match status" value="1"/>
</dbReference>
<dbReference type="InterPro" id="IPR015500">
    <property type="entry name" value="Peptidase_S8_subtilisin-rel"/>
</dbReference>
<dbReference type="GO" id="GO:0008203">
    <property type="term" value="P:cholesterol metabolic process"/>
    <property type="evidence" value="ECO:0007669"/>
    <property type="project" value="UniProtKB-KW"/>
</dbReference>
<evidence type="ECO:0000256" key="17">
    <source>
        <dbReference type="ARBA" id="ARBA00023098"/>
    </source>
</evidence>
<feature type="chain" id="PRO_5041964131" description="Membrane-bound transcription factor site-1 protease" evidence="30">
    <location>
        <begin position="22"/>
        <end position="1380"/>
    </location>
</feature>
<keyword evidence="8 29" id="KW-0812">Transmembrane</keyword>
<accession>A0AAD7Z421</accession>
<feature type="region of interest" description="Disordered" evidence="28">
    <location>
        <begin position="1260"/>
        <end position="1335"/>
    </location>
</feature>
<feature type="active site" description="Charge relay system" evidence="27">
    <location>
        <position position="243"/>
    </location>
</feature>
<dbReference type="InterPro" id="IPR023828">
    <property type="entry name" value="Peptidase_S8_Ser-AS"/>
</dbReference>
<keyword evidence="22" id="KW-0753">Steroid metabolism</keyword>
<evidence type="ECO:0000256" key="19">
    <source>
        <dbReference type="ARBA" id="ARBA00023145"/>
    </source>
</evidence>
<dbReference type="Pfam" id="PF23094">
    <property type="entry name" value="MBTPS1_3rd"/>
    <property type="match status" value="1"/>
</dbReference>
<evidence type="ECO:0000259" key="32">
    <source>
        <dbReference type="Pfam" id="PF23001"/>
    </source>
</evidence>
<evidence type="ECO:0000256" key="29">
    <source>
        <dbReference type="SAM" id="Phobius"/>
    </source>
</evidence>
<proteinExistence type="inferred from homology"/>
<comment type="caution">
    <text evidence="35">The sequence shown here is derived from an EMBL/GenBank/DDBJ whole genome shotgun (WGS) entry which is preliminary data.</text>
</comment>
<keyword evidence="21" id="KW-0325">Glycoprotein</keyword>
<keyword evidence="5" id="KW-0153">Cholesterol metabolism</keyword>
<name>A0AAD7Z421_MYTSE</name>
<evidence type="ECO:0000256" key="20">
    <source>
        <dbReference type="ARBA" id="ARBA00023166"/>
    </source>
</evidence>
<keyword evidence="36" id="KW-1185">Reference proteome</keyword>
<dbReference type="InterPro" id="IPR022398">
    <property type="entry name" value="Peptidase_S8_His-AS"/>
</dbReference>
<gene>
    <name evidence="35" type="ORF">PYW07_000414</name>
</gene>
<sequence>MGLTRMKLFIILFGFNLLALAFGDGEGINIDTVCNSSISERVDYEFNSDVVNSEHIISYKGYFPRSTRENYVSAALRNAGVSNWTLLRRNNPAKEYPSDFDVIILEDGGRKALDALKDHPAIRRVTAQRQVTRTIKYIREDDCGPAGCLYAGWRNHRGRGLHSLRQPREQNGGYTSRKLLRTVPRQITSVLKADLLWSLGVTGEGIKVAVFDTGLARNHPHFGRVRERTDWTGENTLDDALGHGTFVAGVIASRSDCLGFAPDADLHIFRVFTDNQVSYTSWFLDAFNYAIMRKIDVLNLSIGGPDFMDHPFVDKVWELSANKVIMVSAIGNDGPLYGTLNNPADQMDVIGVGGIGFDDRIAKFSSRGMTTWELPHGYGRMKPDIVTYGSGVRGSSVTGGCRSLSGTSVASPVVAGAIALLASGVPRHNLTPAAVKQALCMTALRLPGPNMFEQGHGKLDLISAYQFLRKYEPQASLSPSYIDLTECQYMWPYCTQPLYYSAQPTIANVTVINGLGVSGRVKDVSWHPHLPHGVLLSVSVEYSQILWPWSGWLALSFSVLEEGADFDGVIEGHVNVTVESDDDSGEKMMRNATLTLPIRARVIPVPVRSRRLLWDQFHSLRYPGGYFPRDDLRAKHDPLDWHADHVHTNFRDMYRRLREHGFYLEVMGCPLTCIDTSLYGALLLVDPEDEYFPEEMAALKKAVDAGMSLVVFADWYNASLLRHVKFYDENTRQWWIPETGGANVPALNDLLSMYQVALGDRVFEGAFRLGGHPMYYASGTHIHSFPEHGILITAPLSDQGHQIMSGEKPGGGGGASGGGQTVDVPILGLLQTDGETKDYSNDTSEKLPKAGRLVVYGDSSCLEGGAARNCHWLLLAALQYALVGHLPSSLKDAATPHQHRLRDVHIIPSVRAGGTPAVLAQGRRHSAPAPTARCAHHTFRYVQLSLVTAAVRAGGTPAVLAQGRRHSAPAPTARCAHHTFRYVQLRYVRTTVTSYCCSTRWWDTCRPRSRTPPLRTSTDCAMCTSYLQVRTTVTSYCCSTRWWDTCRPRSRTPPLCTSTDCAMCTSYLQVRTTVTSYCCSTRWWDTCRPRSRTPPPRTSIDCAMCTSYLQVRTAVTSYCYSTRWWDTCRPRSRTPPLRTSIDCAMCTSYLQVRTTVTSYCYSTRWWDTCRPRSRTPPLRTSIDCAMCTSYLQVRTTVSVSLQYALVGHLPSSLKDAATPHQHRLRDVHIIPSDAYNSNVTLPPAELPQRAEGGRLHVYSRVLSPDGSGPRPVPECVTPTPVEPHPIHAPPSARTLAPRHQPTDPKSIGAPEEGTEPAPRTWRGAGAAPSRAHGGLEPAGPSLTSRAMTLLAIVAVVYCLSAAWKRCGRKLRRRRLMSLAT</sequence>
<keyword evidence="7 27" id="KW-0645">Protease</keyword>
<evidence type="ECO:0000256" key="13">
    <source>
        <dbReference type="ARBA" id="ARBA00022825"/>
    </source>
</evidence>
<feature type="domain" description="Peptidase S8/S53" evidence="31">
    <location>
        <begin position="203"/>
        <end position="457"/>
    </location>
</feature>
<dbReference type="GO" id="GO:0004252">
    <property type="term" value="F:serine-type endopeptidase activity"/>
    <property type="evidence" value="ECO:0007669"/>
    <property type="project" value="UniProtKB-UniRule"/>
</dbReference>
<evidence type="ECO:0000256" key="4">
    <source>
        <dbReference type="ARBA" id="ARBA00011073"/>
    </source>
</evidence>
<feature type="transmembrane region" description="Helical" evidence="29">
    <location>
        <begin position="1346"/>
        <end position="1363"/>
    </location>
</feature>
<keyword evidence="15 29" id="KW-1133">Transmembrane helix</keyword>
<keyword evidence="6" id="KW-0597">Phosphoprotein</keyword>
<evidence type="ECO:0000256" key="12">
    <source>
        <dbReference type="ARBA" id="ARBA00022824"/>
    </source>
</evidence>
<keyword evidence="13 27" id="KW-0720">Serine protease</keyword>
<feature type="domain" description="MBTPS1 third" evidence="34">
    <location>
        <begin position="478"/>
        <end position="604"/>
    </location>
</feature>
<comment type="subcellular location">
    <subcellularLocation>
        <location evidence="2">Endoplasmic reticulum membrane</location>
        <topology evidence="2">Single-pass type I membrane protein</topology>
    </subcellularLocation>
    <subcellularLocation>
        <location evidence="3">Golgi apparatus membrane</location>
        <topology evidence="3">Single-pass membrane protein</topology>
    </subcellularLocation>
</comment>
<keyword evidence="10 27" id="KW-0378">Hydrolase</keyword>
<evidence type="ECO:0000259" key="33">
    <source>
        <dbReference type="Pfam" id="PF23090"/>
    </source>
</evidence>
<dbReference type="FunFam" id="3.40.50.200:FF:000008">
    <property type="entry name" value="Membrane-bound transcription factor site-1 protease preproprotein"/>
    <property type="match status" value="1"/>
</dbReference>
<comment type="cofactor">
    <cofactor evidence="1">
        <name>Ca(2+)</name>
        <dbReference type="ChEBI" id="CHEBI:29108"/>
    </cofactor>
</comment>
<dbReference type="Gene3D" id="3.40.50.200">
    <property type="entry name" value="Peptidase S8/S53 domain"/>
    <property type="match status" value="1"/>
</dbReference>
<evidence type="ECO:0000256" key="10">
    <source>
        <dbReference type="ARBA" id="ARBA00022801"/>
    </source>
</evidence>
<dbReference type="InterPro" id="IPR050131">
    <property type="entry name" value="Peptidase_S8_subtilisin-like"/>
</dbReference>
<dbReference type="PRINTS" id="PR00723">
    <property type="entry name" value="SUBTILISIN"/>
</dbReference>
<dbReference type="InterPro" id="IPR034185">
    <property type="entry name" value="Site-1_peptidase_cat_dom"/>
</dbReference>
<reference evidence="35" key="1">
    <citation type="submission" date="2023-03" db="EMBL/GenBank/DDBJ databases">
        <title>Chromosome-level genomes of two armyworms, Mythimna separata and Mythimna loreyi, provide insights into the biosynthesis and reception of sex pheromones.</title>
        <authorList>
            <person name="Zhao H."/>
        </authorList>
    </citation>
    <scope>NUCLEOTIDE SEQUENCE</scope>
    <source>
        <strain evidence="35">BeijingLab</strain>
        <tissue evidence="35">Pupa</tissue>
    </source>
</reference>
<evidence type="ECO:0000259" key="34">
    <source>
        <dbReference type="Pfam" id="PF23094"/>
    </source>
</evidence>
<dbReference type="CDD" id="cd07479">
    <property type="entry name" value="Peptidases_S8_SKI-1_like"/>
    <property type="match status" value="1"/>
</dbReference>
<comment type="similarity">
    <text evidence="4 27">Belongs to the peptidase S8 family.</text>
</comment>
<dbReference type="InterPro" id="IPR055143">
    <property type="entry name" value="MBTP1_N"/>
</dbReference>
<feature type="domain" description="MBTPS1 fourth" evidence="33">
    <location>
        <begin position="606"/>
        <end position="890"/>
    </location>
</feature>
<keyword evidence="14" id="KW-0106">Calcium</keyword>
<evidence type="ECO:0000256" key="18">
    <source>
        <dbReference type="ARBA" id="ARBA00023136"/>
    </source>
</evidence>
<dbReference type="PROSITE" id="PS00137">
    <property type="entry name" value="SUBTILASE_HIS"/>
    <property type="match status" value="1"/>
</dbReference>
<comment type="catalytic activity">
    <reaction evidence="23">
        <text>Processes precursors containing basic and hydrophobic/aliphatic residues at P4 and P2, respectively, with a relatively relaxed acceptance of amino acids at P1 and P3.</text>
        <dbReference type="EC" id="3.4.21.112"/>
    </reaction>
</comment>
<evidence type="ECO:0000256" key="5">
    <source>
        <dbReference type="ARBA" id="ARBA00022548"/>
    </source>
</evidence>
<evidence type="ECO:0000256" key="28">
    <source>
        <dbReference type="SAM" id="MobiDB-lite"/>
    </source>
</evidence>
<evidence type="ECO:0000256" key="3">
    <source>
        <dbReference type="ARBA" id="ARBA00004194"/>
    </source>
</evidence>
<evidence type="ECO:0000256" key="27">
    <source>
        <dbReference type="PROSITE-ProRule" id="PRU01240"/>
    </source>
</evidence>
<evidence type="ECO:0000256" key="16">
    <source>
        <dbReference type="ARBA" id="ARBA00023034"/>
    </source>
</evidence>
<dbReference type="InterPro" id="IPR000209">
    <property type="entry name" value="Peptidase_S8/S53_dom"/>
</dbReference>